<name>A0A0E9U984_ANGAN</name>
<dbReference type="EMBL" id="GBXM01046181">
    <property type="protein sequence ID" value="JAH62396.1"/>
    <property type="molecule type" value="Transcribed_RNA"/>
</dbReference>
<accession>A0A0E9U984</accession>
<reference evidence="1" key="2">
    <citation type="journal article" date="2015" name="Fish Shellfish Immunol.">
        <title>Early steps in the European eel (Anguilla anguilla)-Vibrio vulnificus interaction in the gills: Role of the RtxA13 toxin.</title>
        <authorList>
            <person name="Callol A."/>
            <person name="Pajuelo D."/>
            <person name="Ebbesson L."/>
            <person name="Teles M."/>
            <person name="MacKenzie S."/>
            <person name="Amaro C."/>
        </authorList>
    </citation>
    <scope>NUCLEOTIDE SEQUENCE</scope>
</reference>
<evidence type="ECO:0000313" key="1">
    <source>
        <dbReference type="EMBL" id="JAH62396.1"/>
    </source>
</evidence>
<organism evidence="1">
    <name type="scientific">Anguilla anguilla</name>
    <name type="common">European freshwater eel</name>
    <name type="synonym">Muraena anguilla</name>
    <dbReference type="NCBI Taxonomy" id="7936"/>
    <lineage>
        <taxon>Eukaryota</taxon>
        <taxon>Metazoa</taxon>
        <taxon>Chordata</taxon>
        <taxon>Craniata</taxon>
        <taxon>Vertebrata</taxon>
        <taxon>Euteleostomi</taxon>
        <taxon>Actinopterygii</taxon>
        <taxon>Neopterygii</taxon>
        <taxon>Teleostei</taxon>
        <taxon>Anguilliformes</taxon>
        <taxon>Anguillidae</taxon>
        <taxon>Anguilla</taxon>
    </lineage>
</organism>
<sequence length="63" mass="7324">MYNKSHPNINKTFFPLSIGDRKGQTYSAIEKVPQGKAEREMKQPIQAKKQRLKLVPFASWFSK</sequence>
<reference evidence="1" key="1">
    <citation type="submission" date="2014-11" db="EMBL/GenBank/DDBJ databases">
        <authorList>
            <person name="Amaro Gonzalez C."/>
        </authorList>
    </citation>
    <scope>NUCLEOTIDE SEQUENCE</scope>
</reference>
<dbReference type="AlphaFoldDB" id="A0A0E9U984"/>
<protein>
    <submittedName>
        <fullName evidence="1">Uncharacterized protein</fullName>
    </submittedName>
</protein>
<proteinExistence type="predicted"/>